<dbReference type="Proteomes" id="UP000317318">
    <property type="component" value="Chromosome"/>
</dbReference>
<dbReference type="EMBL" id="CP036268">
    <property type="protein sequence ID" value="QDT38416.1"/>
    <property type="molecule type" value="Genomic_DNA"/>
</dbReference>
<organism evidence="2 3">
    <name type="scientific">Stratiformator vulcanicus</name>
    <dbReference type="NCBI Taxonomy" id="2527980"/>
    <lineage>
        <taxon>Bacteria</taxon>
        <taxon>Pseudomonadati</taxon>
        <taxon>Planctomycetota</taxon>
        <taxon>Planctomycetia</taxon>
        <taxon>Planctomycetales</taxon>
        <taxon>Planctomycetaceae</taxon>
        <taxon>Stratiformator</taxon>
    </lineage>
</organism>
<gene>
    <name evidence="2" type="ORF">Pan189_28100</name>
</gene>
<proteinExistence type="predicted"/>
<accession>A0A517R3I3</accession>
<dbReference type="AlphaFoldDB" id="A0A517R3I3"/>
<dbReference type="InterPro" id="IPR032557">
    <property type="entry name" value="DUF4935"/>
</dbReference>
<keyword evidence="3" id="KW-1185">Reference proteome</keyword>
<protein>
    <recommendedName>
        <fullName evidence="1">DUF4935 domain-containing protein</fullName>
    </recommendedName>
</protein>
<dbReference type="Pfam" id="PF16289">
    <property type="entry name" value="PIN_12"/>
    <property type="match status" value="1"/>
</dbReference>
<evidence type="ECO:0000313" key="3">
    <source>
        <dbReference type="Proteomes" id="UP000317318"/>
    </source>
</evidence>
<dbReference type="KEGG" id="svp:Pan189_28100"/>
<feature type="domain" description="DUF4935" evidence="1">
    <location>
        <begin position="2"/>
        <end position="178"/>
    </location>
</feature>
<evidence type="ECO:0000313" key="2">
    <source>
        <dbReference type="EMBL" id="QDT38416.1"/>
    </source>
</evidence>
<name>A0A517R3I3_9PLAN</name>
<reference evidence="2 3" key="1">
    <citation type="submission" date="2019-02" db="EMBL/GenBank/DDBJ databases">
        <title>Deep-cultivation of Planctomycetes and their phenomic and genomic characterization uncovers novel biology.</title>
        <authorList>
            <person name="Wiegand S."/>
            <person name="Jogler M."/>
            <person name="Boedeker C."/>
            <person name="Pinto D."/>
            <person name="Vollmers J."/>
            <person name="Rivas-Marin E."/>
            <person name="Kohn T."/>
            <person name="Peeters S.H."/>
            <person name="Heuer A."/>
            <person name="Rast P."/>
            <person name="Oberbeckmann S."/>
            <person name="Bunk B."/>
            <person name="Jeske O."/>
            <person name="Meyerdierks A."/>
            <person name="Storesund J.E."/>
            <person name="Kallscheuer N."/>
            <person name="Luecker S."/>
            <person name="Lage O.M."/>
            <person name="Pohl T."/>
            <person name="Merkel B.J."/>
            <person name="Hornburger P."/>
            <person name="Mueller R.-W."/>
            <person name="Bruemmer F."/>
            <person name="Labrenz M."/>
            <person name="Spormann A.M."/>
            <person name="Op den Camp H."/>
            <person name="Overmann J."/>
            <person name="Amann R."/>
            <person name="Jetten M.S.M."/>
            <person name="Mascher T."/>
            <person name="Medema M.H."/>
            <person name="Devos D.P."/>
            <person name="Kaster A.-K."/>
            <person name="Ovreas L."/>
            <person name="Rohde M."/>
            <person name="Galperin M.Y."/>
            <person name="Jogler C."/>
        </authorList>
    </citation>
    <scope>NUCLEOTIDE SEQUENCE [LARGE SCALE GENOMIC DNA]</scope>
    <source>
        <strain evidence="2 3">Pan189</strain>
    </source>
</reference>
<sequence>MLLDTCILLDVVRSVHREIPRAASAAVRLRESLDQQECRLAVSEVVRREWNDNVPQVQEETIRHFSKMDEAAKIFHDICEDINVELKFERPLYTECTLDQSLRQLSEDLLDLAFTIDIDTESNNRATRRIMTKTPPAGRGSEIKDCIILEQYLALGRQLIEVGSETCIVFCSSNTRDFCGADRRPHAEIVADLSQVGIDFATKLDWANHLLFKEV</sequence>
<evidence type="ECO:0000259" key="1">
    <source>
        <dbReference type="Pfam" id="PF16289"/>
    </source>
</evidence>